<name>A0A7S4RVM4_9STRA</name>
<dbReference type="AlphaFoldDB" id="A0A7S4RVM4"/>
<accession>A0A7S4RVM4</accession>
<reference evidence="1" key="1">
    <citation type="submission" date="2021-01" db="EMBL/GenBank/DDBJ databases">
        <authorList>
            <person name="Corre E."/>
            <person name="Pelletier E."/>
            <person name="Niang G."/>
            <person name="Scheremetjew M."/>
            <person name="Finn R."/>
            <person name="Kale V."/>
            <person name="Holt S."/>
            <person name="Cochrane G."/>
            <person name="Meng A."/>
            <person name="Brown T."/>
            <person name="Cohen L."/>
        </authorList>
    </citation>
    <scope>NUCLEOTIDE SEQUENCE</scope>
    <source>
        <strain evidence="1">GSO104</strain>
    </source>
</reference>
<proteinExistence type="predicted"/>
<sequence>MLVVQKYDATVVTKVNYFCQNSSVYSPCIIESCINDEFGNLDVKDMCFDSLQGTGDNVCFDADGPLIENSGLDPVFTAFEQNITMVPEIIPSMVIHDDVPYSTLWD</sequence>
<organism evidence="1">
    <name type="scientific">Ditylum brightwellii</name>
    <dbReference type="NCBI Taxonomy" id="49249"/>
    <lineage>
        <taxon>Eukaryota</taxon>
        <taxon>Sar</taxon>
        <taxon>Stramenopiles</taxon>
        <taxon>Ochrophyta</taxon>
        <taxon>Bacillariophyta</taxon>
        <taxon>Mediophyceae</taxon>
        <taxon>Lithodesmiophycidae</taxon>
        <taxon>Lithodesmiales</taxon>
        <taxon>Lithodesmiaceae</taxon>
        <taxon>Ditylum</taxon>
    </lineage>
</organism>
<evidence type="ECO:0000313" key="1">
    <source>
        <dbReference type="EMBL" id="CAE4625648.1"/>
    </source>
</evidence>
<gene>
    <name evidence="1" type="ORF">DBRI00130_LOCUS24588</name>
</gene>
<dbReference type="EMBL" id="HBNS01031349">
    <property type="protein sequence ID" value="CAE4625648.1"/>
    <property type="molecule type" value="Transcribed_RNA"/>
</dbReference>
<protein>
    <submittedName>
        <fullName evidence="1">Uncharacterized protein</fullName>
    </submittedName>
</protein>